<keyword evidence="1 7" id="KW-0028">Amino-acid biosynthesis</keyword>
<evidence type="ECO:0000256" key="2">
    <source>
        <dbReference type="ARBA" id="ARBA00022679"/>
    </source>
</evidence>
<dbReference type="EMBL" id="FZNW01000008">
    <property type="protein sequence ID" value="SNR51518.1"/>
    <property type="molecule type" value="Genomic_DNA"/>
</dbReference>
<dbReference type="Proteomes" id="UP000198348">
    <property type="component" value="Unassembled WGS sequence"/>
</dbReference>
<dbReference type="PRINTS" id="PR01100">
    <property type="entry name" value="SHIKIMTKNASE"/>
</dbReference>
<feature type="binding site" evidence="7">
    <location>
        <position position="137"/>
    </location>
    <ligand>
        <name>substrate</name>
    </ligand>
</feature>
<keyword evidence="6 7" id="KW-0057">Aromatic amino acid biosynthesis</keyword>
<gene>
    <name evidence="7" type="primary">aroK</name>
    <name evidence="8" type="ORF">SAMN06265360_10868</name>
</gene>
<dbReference type="GO" id="GO:0009423">
    <property type="term" value="P:chorismate biosynthetic process"/>
    <property type="evidence" value="ECO:0007669"/>
    <property type="project" value="UniProtKB-UniRule"/>
</dbReference>
<evidence type="ECO:0000256" key="5">
    <source>
        <dbReference type="ARBA" id="ARBA00022840"/>
    </source>
</evidence>
<dbReference type="GO" id="GO:0009073">
    <property type="term" value="P:aromatic amino acid family biosynthetic process"/>
    <property type="evidence" value="ECO:0007669"/>
    <property type="project" value="UniProtKB-KW"/>
</dbReference>
<evidence type="ECO:0000256" key="1">
    <source>
        <dbReference type="ARBA" id="ARBA00022605"/>
    </source>
</evidence>
<keyword evidence="7" id="KW-0963">Cytoplasm</keyword>
<dbReference type="HAMAP" id="MF_00109">
    <property type="entry name" value="Shikimate_kinase"/>
    <property type="match status" value="1"/>
</dbReference>
<feature type="binding site" evidence="7">
    <location>
        <position position="118"/>
    </location>
    <ligand>
        <name>ATP</name>
        <dbReference type="ChEBI" id="CHEBI:30616"/>
    </ligand>
</feature>
<comment type="cofactor">
    <cofactor evidence="7">
        <name>Mg(2+)</name>
        <dbReference type="ChEBI" id="CHEBI:18420"/>
    </cofactor>
    <text evidence="7">Binds 1 Mg(2+) ion per subunit.</text>
</comment>
<comment type="catalytic activity">
    <reaction evidence="7">
        <text>shikimate + ATP = 3-phosphoshikimate + ADP + H(+)</text>
        <dbReference type="Rhea" id="RHEA:13121"/>
        <dbReference type="ChEBI" id="CHEBI:15378"/>
        <dbReference type="ChEBI" id="CHEBI:30616"/>
        <dbReference type="ChEBI" id="CHEBI:36208"/>
        <dbReference type="ChEBI" id="CHEBI:145989"/>
        <dbReference type="ChEBI" id="CHEBI:456216"/>
        <dbReference type="EC" id="2.7.1.71"/>
    </reaction>
</comment>
<dbReference type="GO" id="GO:0004765">
    <property type="term" value="F:shikimate kinase activity"/>
    <property type="evidence" value="ECO:0007669"/>
    <property type="project" value="UniProtKB-UniRule"/>
</dbReference>
<dbReference type="SUPFAM" id="SSF52540">
    <property type="entry name" value="P-loop containing nucleoside triphosphate hydrolases"/>
    <property type="match status" value="1"/>
</dbReference>
<feature type="binding site" evidence="7">
    <location>
        <position position="154"/>
    </location>
    <ligand>
        <name>ATP</name>
        <dbReference type="ChEBI" id="CHEBI:30616"/>
    </ligand>
</feature>
<dbReference type="PANTHER" id="PTHR21087">
    <property type="entry name" value="SHIKIMATE KINASE"/>
    <property type="match status" value="1"/>
</dbReference>
<dbReference type="GO" id="GO:0005829">
    <property type="term" value="C:cytosol"/>
    <property type="evidence" value="ECO:0007669"/>
    <property type="project" value="TreeGrafter"/>
</dbReference>
<evidence type="ECO:0000256" key="3">
    <source>
        <dbReference type="ARBA" id="ARBA00022741"/>
    </source>
</evidence>
<dbReference type="GO" id="GO:0008652">
    <property type="term" value="P:amino acid biosynthetic process"/>
    <property type="evidence" value="ECO:0007669"/>
    <property type="project" value="UniProtKB-KW"/>
</dbReference>
<dbReference type="RefSeq" id="WP_089301131.1">
    <property type="nucleotide sequence ID" value="NZ_FZNW01000008.1"/>
</dbReference>
<dbReference type="UniPathway" id="UPA00053">
    <property type="reaction ID" value="UER00088"/>
</dbReference>
<keyword evidence="5 7" id="KW-0067">ATP-binding</keyword>
<keyword evidence="2 7" id="KW-0808">Transferase</keyword>
<organism evidence="8 9">
    <name type="scientific">Haloechinothrix alba</name>
    <dbReference type="NCBI Taxonomy" id="664784"/>
    <lineage>
        <taxon>Bacteria</taxon>
        <taxon>Bacillati</taxon>
        <taxon>Actinomycetota</taxon>
        <taxon>Actinomycetes</taxon>
        <taxon>Pseudonocardiales</taxon>
        <taxon>Pseudonocardiaceae</taxon>
        <taxon>Haloechinothrix</taxon>
    </lineage>
</organism>
<dbReference type="GO" id="GO:0005524">
    <property type="term" value="F:ATP binding"/>
    <property type="evidence" value="ECO:0007669"/>
    <property type="project" value="UniProtKB-UniRule"/>
</dbReference>
<evidence type="ECO:0000313" key="8">
    <source>
        <dbReference type="EMBL" id="SNR51518.1"/>
    </source>
</evidence>
<evidence type="ECO:0000256" key="6">
    <source>
        <dbReference type="ARBA" id="ARBA00023141"/>
    </source>
</evidence>
<dbReference type="OrthoDB" id="9800332at2"/>
<comment type="pathway">
    <text evidence="7">Metabolic intermediate biosynthesis; chorismate biosynthesis; chorismate from D-erythrose 4-phosphate and phosphoenolpyruvate: step 5/7.</text>
</comment>
<feature type="binding site" evidence="7">
    <location>
        <position position="17"/>
    </location>
    <ligand>
        <name>Mg(2+)</name>
        <dbReference type="ChEBI" id="CHEBI:18420"/>
    </ligand>
</feature>
<dbReference type="InterPro" id="IPR000623">
    <property type="entry name" value="Shikimate_kinase/TSH1"/>
</dbReference>
<keyword evidence="9" id="KW-1185">Reference proteome</keyword>
<comment type="similarity">
    <text evidence="7">Belongs to the shikimate kinase family.</text>
</comment>
<evidence type="ECO:0000256" key="7">
    <source>
        <dbReference type="HAMAP-Rule" id="MF_00109"/>
    </source>
</evidence>
<proteinExistence type="inferred from homology"/>
<sequence length="177" mass="18437">MTSPRAVLVGPPGSGKSTVGPLLAERLGVDFRDADADIEAAAGRSIPEIFTSDGEPAFRELEKRAVADGLGSYEGVYSLGGGAILAEETRALLAGHTVVFLSVSMPAGMQRTGMSTARPVLAGVNPRATYKQLLEARLPLYRSVATAEVDTDERRPDEVVDAVLAALGEKAPVEGTS</sequence>
<dbReference type="InterPro" id="IPR027417">
    <property type="entry name" value="P-loop_NTPase"/>
</dbReference>
<dbReference type="Gene3D" id="3.40.50.300">
    <property type="entry name" value="P-loop containing nucleotide triphosphate hydrolases"/>
    <property type="match status" value="1"/>
</dbReference>
<feature type="binding site" evidence="7">
    <location>
        <position position="81"/>
    </location>
    <ligand>
        <name>substrate</name>
    </ligand>
</feature>
<feature type="binding site" evidence="7">
    <location>
        <position position="35"/>
    </location>
    <ligand>
        <name>substrate</name>
    </ligand>
</feature>
<feature type="binding site" evidence="7">
    <location>
        <begin position="13"/>
        <end position="18"/>
    </location>
    <ligand>
        <name>ATP</name>
        <dbReference type="ChEBI" id="CHEBI:30616"/>
    </ligand>
</feature>
<protein>
    <recommendedName>
        <fullName evidence="7">Shikimate kinase</fullName>
        <shortName evidence="7">SK</shortName>
        <ecNumber evidence="7">2.7.1.71</ecNumber>
    </recommendedName>
</protein>
<keyword evidence="7" id="KW-0460">Magnesium</keyword>
<evidence type="ECO:0000313" key="9">
    <source>
        <dbReference type="Proteomes" id="UP000198348"/>
    </source>
</evidence>
<dbReference type="CDD" id="cd00464">
    <property type="entry name" value="SK"/>
    <property type="match status" value="1"/>
</dbReference>
<name>A0A238WYM1_9PSEU</name>
<keyword evidence="3 7" id="KW-0547">Nucleotide-binding</keyword>
<accession>A0A238WYM1</accession>
<reference evidence="9" key="1">
    <citation type="submission" date="2017-06" db="EMBL/GenBank/DDBJ databases">
        <authorList>
            <person name="Varghese N."/>
            <person name="Submissions S."/>
        </authorList>
    </citation>
    <scope>NUCLEOTIDE SEQUENCE [LARGE SCALE GENOMIC DNA]</scope>
    <source>
        <strain evidence="9">DSM 45207</strain>
    </source>
</reference>
<dbReference type="InterPro" id="IPR031322">
    <property type="entry name" value="Shikimate/glucono_kinase"/>
</dbReference>
<comment type="function">
    <text evidence="7">Catalyzes the specific phosphorylation of the 3-hydroxyl group of shikimic acid using ATP as a cosubstrate.</text>
</comment>
<dbReference type="Pfam" id="PF01202">
    <property type="entry name" value="SKI"/>
    <property type="match status" value="1"/>
</dbReference>
<dbReference type="GO" id="GO:0000287">
    <property type="term" value="F:magnesium ion binding"/>
    <property type="evidence" value="ECO:0007669"/>
    <property type="project" value="UniProtKB-UniRule"/>
</dbReference>
<dbReference type="AlphaFoldDB" id="A0A238WYM1"/>
<evidence type="ECO:0000256" key="4">
    <source>
        <dbReference type="ARBA" id="ARBA00022777"/>
    </source>
</evidence>
<comment type="subunit">
    <text evidence="7">Monomer.</text>
</comment>
<dbReference type="PANTHER" id="PTHR21087:SF16">
    <property type="entry name" value="SHIKIMATE KINASE 1, CHLOROPLASTIC"/>
    <property type="match status" value="1"/>
</dbReference>
<dbReference type="EC" id="2.7.1.71" evidence="7"/>
<feature type="binding site" evidence="7">
    <location>
        <position position="59"/>
    </location>
    <ligand>
        <name>substrate</name>
    </ligand>
</feature>
<keyword evidence="4 7" id="KW-0418">Kinase</keyword>
<comment type="subcellular location">
    <subcellularLocation>
        <location evidence="7">Cytoplasm</location>
    </subcellularLocation>
</comment>
<keyword evidence="7" id="KW-0479">Metal-binding</keyword>